<evidence type="ECO:0000256" key="5">
    <source>
        <dbReference type="ARBA" id="ARBA00023118"/>
    </source>
</evidence>
<keyword evidence="5" id="KW-0051">Antiviral defense</keyword>
<keyword evidence="1" id="KW-0547">Nucleotide-binding</keyword>
<protein>
    <recommendedName>
        <fullName evidence="6">CRISPR-associated nuclease/helicase Cas3 domain-containing protein</fullName>
    </recommendedName>
</protein>
<dbReference type="Gene3D" id="3.40.50.300">
    <property type="entry name" value="P-loop containing nucleotide triphosphate hydrolases"/>
    <property type="match status" value="1"/>
</dbReference>
<feature type="domain" description="CRISPR-associated nuclease/helicase Cas3" evidence="6">
    <location>
        <begin position="250"/>
        <end position="356"/>
    </location>
</feature>
<keyword evidence="8" id="KW-1185">Reference proteome</keyword>
<dbReference type="InterPro" id="IPR054712">
    <property type="entry name" value="Cas3-like_dom"/>
</dbReference>
<organism evidence="7 8">
    <name type="scientific">Chitinimonas lacunae</name>
    <dbReference type="NCBI Taxonomy" id="1963018"/>
    <lineage>
        <taxon>Bacteria</taxon>
        <taxon>Pseudomonadati</taxon>
        <taxon>Pseudomonadota</taxon>
        <taxon>Betaproteobacteria</taxon>
        <taxon>Neisseriales</taxon>
        <taxon>Chitinibacteraceae</taxon>
        <taxon>Chitinimonas</taxon>
    </lineage>
</organism>
<proteinExistence type="predicted"/>
<keyword evidence="4" id="KW-0067">ATP-binding</keyword>
<gene>
    <name evidence="7" type="ORF">ACFOW7_18855</name>
</gene>
<dbReference type="Proteomes" id="UP001595791">
    <property type="component" value="Unassembled WGS sequence"/>
</dbReference>
<evidence type="ECO:0000256" key="3">
    <source>
        <dbReference type="ARBA" id="ARBA00022806"/>
    </source>
</evidence>
<evidence type="ECO:0000256" key="4">
    <source>
        <dbReference type="ARBA" id="ARBA00022840"/>
    </source>
</evidence>
<evidence type="ECO:0000313" key="7">
    <source>
        <dbReference type="EMBL" id="MFC4161400.1"/>
    </source>
</evidence>
<evidence type="ECO:0000256" key="1">
    <source>
        <dbReference type="ARBA" id="ARBA00022741"/>
    </source>
</evidence>
<dbReference type="EMBL" id="JBHSBU010000001">
    <property type="protein sequence ID" value="MFC4161400.1"/>
    <property type="molecule type" value="Genomic_DNA"/>
</dbReference>
<dbReference type="SUPFAM" id="SSF52540">
    <property type="entry name" value="P-loop containing nucleoside triphosphate hydrolases"/>
    <property type="match status" value="1"/>
</dbReference>
<comment type="caution">
    <text evidence="7">The sequence shown here is derived from an EMBL/GenBank/DDBJ whole genome shotgun (WGS) entry which is preliminary data.</text>
</comment>
<dbReference type="Pfam" id="PF22590">
    <property type="entry name" value="Cas3-like_C_2"/>
    <property type="match status" value="1"/>
</dbReference>
<dbReference type="RefSeq" id="WP_378167298.1">
    <property type="nucleotide sequence ID" value="NZ_JBHSBU010000001.1"/>
</dbReference>
<keyword evidence="2" id="KW-0378">Hydrolase</keyword>
<reference evidence="8" key="1">
    <citation type="journal article" date="2019" name="Int. J. Syst. Evol. Microbiol.">
        <title>The Global Catalogue of Microorganisms (GCM) 10K type strain sequencing project: providing services to taxonomists for standard genome sequencing and annotation.</title>
        <authorList>
            <consortium name="The Broad Institute Genomics Platform"/>
            <consortium name="The Broad Institute Genome Sequencing Center for Infectious Disease"/>
            <person name="Wu L."/>
            <person name="Ma J."/>
        </authorList>
    </citation>
    <scope>NUCLEOTIDE SEQUENCE [LARGE SCALE GENOMIC DNA]</scope>
    <source>
        <strain evidence="8">LMG 29894</strain>
    </source>
</reference>
<accession>A0ABV8MVL7</accession>
<dbReference type="InterPro" id="IPR027417">
    <property type="entry name" value="P-loop_NTPase"/>
</dbReference>
<evidence type="ECO:0000313" key="8">
    <source>
        <dbReference type="Proteomes" id="UP001595791"/>
    </source>
</evidence>
<evidence type="ECO:0000256" key="2">
    <source>
        <dbReference type="ARBA" id="ARBA00022801"/>
    </source>
</evidence>
<evidence type="ECO:0000259" key="6">
    <source>
        <dbReference type="Pfam" id="PF22590"/>
    </source>
</evidence>
<keyword evidence="3" id="KW-0347">Helicase</keyword>
<sequence>MDFSEFFSAVHGYPPFPWQVEAAERLDEIDCVTVPPGTGRSALLDAAVFQALQGRRRQIAVVVDRRLVLDQLFERALRIRQQLGEHPLLRGHDGHATPLKVVRCCHGMLDNDDEAFHPGQLTVLLATIDQLGSRLLCRPADFPGNDLRLLIDEAHLVQPLLETLCRLRRYGAEIQPILLGTRPARSGRHPLGLTAADHAHPVLGKRLAIGKPVRLVVSPSEAVHAEQEGREADFDQTVCDQALRFPRHCKAVGIVLNQVATARAVFDQLCAELAKRGQADEAILLLGRSRPFERDALLEEYLPRLQANRNRTQDGPRLYVVTTQAIEVGADLDFDALVSESARLSALRQRLGQLDRCGDFEDAQAVIVHRNASSPDPIYGASLHECWAWLARVQIDQQVDFGVEALEALMARQPPPDEPAEPAPLLTPTHLQLLQRTGPDTPLSAIDPYLHGISYRSDEVNLLWRRDFDEVEVEDWPALLQQQPPSAAEALPLPCRTVLDWLAQQAGGPLSDLTLHRREQSLPCPAPGTLREAMIWRGVDKVLPLSTTRLLAGDTVVVPASYGGCDRFGWHPGSATPVLDIAELGVGGLPRRPRLAESKTEGPYTAHQVQADQPALLVTSI</sequence>
<name>A0ABV8MVL7_9NEIS</name>